<evidence type="ECO:0000256" key="4">
    <source>
        <dbReference type="ARBA" id="ARBA00022630"/>
    </source>
</evidence>
<comment type="function">
    <text evidence="10">Catalyzes the folate-dependent formation of 5-methyl-uridine at position 54 (M-5-U54) in all tRNAs.</text>
</comment>
<keyword evidence="7 10" id="KW-0274">FAD</keyword>
<keyword evidence="9 10" id="KW-0520">NAD</keyword>
<dbReference type="EC" id="2.1.1.74" evidence="10"/>
<accession>A0A3A8JRQ7</accession>
<keyword evidence="13" id="KW-1185">Reference proteome</keyword>
<reference evidence="13" key="1">
    <citation type="submission" date="2018-09" db="EMBL/GenBank/DDBJ databases">
        <authorList>
            <person name="Livingstone P.G."/>
            <person name="Whitworth D.E."/>
        </authorList>
    </citation>
    <scope>NUCLEOTIDE SEQUENCE [LARGE SCALE GENOMIC DNA]</scope>
    <source>
        <strain evidence="13">CA043D</strain>
    </source>
</reference>
<keyword evidence="2 10" id="KW-0963">Cytoplasm</keyword>
<proteinExistence type="inferred from homology"/>
<dbReference type="NCBIfam" id="NF003739">
    <property type="entry name" value="PRK05335.1"/>
    <property type="match status" value="1"/>
</dbReference>
<dbReference type="InterPro" id="IPR040131">
    <property type="entry name" value="MnmG_N"/>
</dbReference>
<dbReference type="Gene3D" id="3.50.50.60">
    <property type="entry name" value="FAD/NAD(P)-binding domain"/>
    <property type="match status" value="2"/>
</dbReference>
<evidence type="ECO:0000256" key="2">
    <source>
        <dbReference type="ARBA" id="ARBA00022490"/>
    </source>
</evidence>
<dbReference type="GO" id="GO:0002098">
    <property type="term" value="P:tRNA wobble uridine modification"/>
    <property type="evidence" value="ECO:0007669"/>
    <property type="project" value="TreeGrafter"/>
</dbReference>
<keyword evidence="8 10" id="KW-0521">NADP</keyword>
<organism evidence="12 13">
    <name type="scientific">Corallococcus carmarthensis</name>
    <dbReference type="NCBI Taxonomy" id="2316728"/>
    <lineage>
        <taxon>Bacteria</taxon>
        <taxon>Pseudomonadati</taxon>
        <taxon>Myxococcota</taxon>
        <taxon>Myxococcia</taxon>
        <taxon>Myxococcales</taxon>
        <taxon>Cystobacterineae</taxon>
        <taxon>Myxococcaceae</taxon>
        <taxon>Corallococcus</taxon>
    </lineage>
</organism>
<dbReference type="Proteomes" id="UP000268313">
    <property type="component" value="Unassembled WGS sequence"/>
</dbReference>
<evidence type="ECO:0000256" key="5">
    <source>
        <dbReference type="ARBA" id="ARBA00022679"/>
    </source>
</evidence>
<evidence type="ECO:0000256" key="10">
    <source>
        <dbReference type="HAMAP-Rule" id="MF_01037"/>
    </source>
</evidence>
<dbReference type="RefSeq" id="WP_120605882.1">
    <property type="nucleotide sequence ID" value="NZ_JABFJX010000184.1"/>
</dbReference>
<gene>
    <name evidence="10" type="primary">trmFO</name>
    <name evidence="12" type="ORF">D7X32_29420</name>
</gene>
<evidence type="ECO:0000256" key="3">
    <source>
        <dbReference type="ARBA" id="ARBA00022603"/>
    </source>
</evidence>
<sequence length="452" mass="49208">MSDVKQQRVTVIGGGLAGTECAYQLARRGVPVVLREMKPHKRSPAHKSDTLAELVCSNSLRSDNPESAIGLLHAELRALGSLVLASADLHRVPAGDALAVEREGFSREITTRLQAGVELVGGEVERLPEDGVVVVATGPLTSEALTADLERHVGTKLYFYDSIAPILSGDSIDMDVAFRQSRYGKGGGDDYLNLPMTKDEYYRFVNEVKAGQKVVPHSFEEPKYFEGCLPIEVMAERGDDTLSFGPLKPVGLKDPRTGKDPYAVVQLRMEDRAGTAWNMVGFQTRLTWGEQKRIFSTCIPGLQNAEFLRMGQIHRNTFIDSPRLLAEDLSLKSERRVFFAGQVTGVEGYVESAACGYMVALAVHARLTGTPFVPPPATTALGSLYRHLTGEAHPPDHPHQPTNVIYGLFPPLSGRMKKADKRAAYSARAKQDLAAWLPLAGVVAQTEGQTSA</sequence>
<comment type="caution">
    <text evidence="12">The sequence shown here is derived from an EMBL/GenBank/DDBJ whole genome shotgun (WGS) entry which is preliminary data.</text>
</comment>
<dbReference type="GO" id="GO:0005829">
    <property type="term" value="C:cytosol"/>
    <property type="evidence" value="ECO:0007669"/>
    <property type="project" value="TreeGrafter"/>
</dbReference>
<comment type="cofactor">
    <cofactor evidence="1 10">
        <name>FAD</name>
        <dbReference type="ChEBI" id="CHEBI:57692"/>
    </cofactor>
</comment>
<dbReference type="GO" id="GO:0030488">
    <property type="term" value="P:tRNA methylation"/>
    <property type="evidence" value="ECO:0007669"/>
    <property type="project" value="TreeGrafter"/>
</dbReference>
<comment type="similarity">
    <text evidence="10">Belongs to the MnmG family. TrmFO subfamily.</text>
</comment>
<dbReference type="Pfam" id="PF01134">
    <property type="entry name" value="GIDA"/>
    <property type="match status" value="1"/>
</dbReference>
<dbReference type="InterPro" id="IPR004417">
    <property type="entry name" value="TrmFO"/>
</dbReference>
<dbReference type="PANTHER" id="PTHR11806:SF2">
    <property type="entry name" value="METHYLENETETRAHYDROFOLATE--TRNA-(URACIL-5-)-METHYLTRANSFERASE TRMFO"/>
    <property type="match status" value="1"/>
</dbReference>
<feature type="domain" description="MnmG N-terminal" evidence="11">
    <location>
        <begin position="9"/>
        <end position="369"/>
    </location>
</feature>
<dbReference type="NCBIfam" id="TIGR00137">
    <property type="entry name" value="gid_trmFO"/>
    <property type="match status" value="1"/>
</dbReference>
<dbReference type="GO" id="GO:0047151">
    <property type="term" value="F:tRNA (uracil(54)-C5)-methyltransferase activity, 5,10-methylenetetrahydrofolate-dependent"/>
    <property type="evidence" value="ECO:0007669"/>
    <property type="project" value="UniProtKB-UniRule"/>
</dbReference>
<evidence type="ECO:0000259" key="11">
    <source>
        <dbReference type="Pfam" id="PF01134"/>
    </source>
</evidence>
<evidence type="ECO:0000256" key="8">
    <source>
        <dbReference type="ARBA" id="ARBA00022857"/>
    </source>
</evidence>
<dbReference type="InterPro" id="IPR036188">
    <property type="entry name" value="FAD/NAD-bd_sf"/>
</dbReference>
<dbReference type="SUPFAM" id="SSF51905">
    <property type="entry name" value="FAD/NAD(P)-binding domain"/>
    <property type="match status" value="1"/>
</dbReference>
<keyword evidence="3 10" id="KW-0489">Methyltransferase</keyword>
<protein>
    <recommendedName>
        <fullName evidence="10">Methylenetetrahydrofolate--tRNA-(uracil-5-)-methyltransferase TrmFO</fullName>
        <ecNumber evidence="10">2.1.1.74</ecNumber>
    </recommendedName>
    <alternativeName>
        <fullName evidence="10">Folate-dependent tRNA (uracil-5-)-methyltransferase</fullName>
    </alternativeName>
    <alternativeName>
        <fullName evidence="10">Folate-dependent tRNA(M-5-U54)-methyltransferase</fullName>
    </alternativeName>
</protein>
<dbReference type="HAMAP" id="MF_01037">
    <property type="entry name" value="TrmFO"/>
    <property type="match status" value="1"/>
</dbReference>
<keyword evidence="4 10" id="KW-0285">Flavoprotein</keyword>
<evidence type="ECO:0000256" key="9">
    <source>
        <dbReference type="ARBA" id="ARBA00023027"/>
    </source>
</evidence>
<keyword evidence="5 10" id="KW-0808">Transferase</keyword>
<dbReference type="AlphaFoldDB" id="A0A3A8JRQ7"/>
<evidence type="ECO:0000313" key="12">
    <source>
        <dbReference type="EMBL" id="RKG98492.1"/>
    </source>
</evidence>
<dbReference type="OrthoDB" id="9803114at2"/>
<name>A0A3A8JRQ7_9BACT</name>
<evidence type="ECO:0000313" key="13">
    <source>
        <dbReference type="Proteomes" id="UP000268313"/>
    </source>
</evidence>
<evidence type="ECO:0000256" key="7">
    <source>
        <dbReference type="ARBA" id="ARBA00022827"/>
    </source>
</evidence>
<dbReference type="EMBL" id="RAWE01000141">
    <property type="protein sequence ID" value="RKG98492.1"/>
    <property type="molecule type" value="Genomic_DNA"/>
</dbReference>
<dbReference type="InterPro" id="IPR002218">
    <property type="entry name" value="MnmG-rel"/>
</dbReference>
<comment type="catalytic activity">
    <reaction evidence="10">
        <text>uridine(54) in tRNA + (6R)-5,10-methylene-5,6,7,8-tetrahydrofolate + NADH + H(+) = 5-methyluridine(54) in tRNA + (6S)-5,6,7,8-tetrahydrofolate + NAD(+)</text>
        <dbReference type="Rhea" id="RHEA:16873"/>
        <dbReference type="Rhea" id="RHEA-COMP:10167"/>
        <dbReference type="Rhea" id="RHEA-COMP:10193"/>
        <dbReference type="ChEBI" id="CHEBI:15378"/>
        <dbReference type="ChEBI" id="CHEBI:15636"/>
        <dbReference type="ChEBI" id="CHEBI:57453"/>
        <dbReference type="ChEBI" id="CHEBI:57540"/>
        <dbReference type="ChEBI" id="CHEBI:57945"/>
        <dbReference type="ChEBI" id="CHEBI:65315"/>
        <dbReference type="ChEBI" id="CHEBI:74447"/>
        <dbReference type="EC" id="2.1.1.74"/>
    </reaction>
</comment>
<evidence type="ECO:0000256" key="1">
    <source>
        <dbReference type="ARBA" id="ARBA00001974"/>
    </source>
</evidence>
<dbReference type="GO" id="GO:0050660">
    <property type="term" value="F:flavin adenine dinucleotide binding"/>
    <property type="evidence" value="ECO:0007669"/>
    <property type="project" value="UniProtKB-UniRule"/>
</dbReference>
<keyword evidence="6 10" id="KW-0819">tRNA processing</keyword>
<comment type="subcellular location">
    <subcellularLocation>
        <location evidence="10">Cytoplasm</location>
    </subcellularLocation>
</comment>
<comment type="catalytic activity">
    <reaction evidence="10">
        <text>uridine(54) in tRNA + (6R)-5,10-methylene-5,6,7,8-tetrahydrofolate + NADPH + H(+) = 5-methyluridine(54) in tRNA + (6S)-5,6,7,8-tetrahydrofolate + NADP(+)</text>
        <dbReference type="Rhea" id="RHEA:62372"/>
        <dbReference type="Rhea" id="RHEA-COMP:10167"/>
        <dbReference type="Rhea" id="RHEA-COMP:10193"/>
        <dbReference type="ChEBI" id="CHEBI:15378"/>
        <dbReference type="ChEBI" id="CHEBI:15636"/>
        <dbReference type="ChEBI" id="CHEBI:57453"/>
        <dbReference type="ChEBI" id="CHEBI:57783"/>
        <dbReference type="ChEBI" id="CHEBI:58349"/>
        <dbReference type="ChEBI" id="CHEBI:65315"/>
        <dbReference type="ChEBI" id="CHEBI:74447"/>
        <dbReference type="EC" id="2.1.1.74"/>
    </reaction>
</comment>
<dbReference type="PANTHER" id="PTHR11806">
    <property type="entry name" value="GLUCOSE INHIBITED DIVISION PROTEIN A"/>
    <property type="match status" value="1"/>
</dbReference>
<feature type="binding site" evidence="10">
    <location>
        <begin position="13"/>
        <end position="18"/>
    </location>
    <ligand>
        <name>FAD</name>
        <dbReference type="ChEBI" id="CHEBI:57692"/>
    </ligand>
</feature>
<evidence type="ECO:0000256" key="6">
    <source>
        <dbReference type="ARBA" id="ARBA00022694"/>
    </source>
</evidence>